<feature type="transmembrane region" description="Helical" evidence="5">
    <location>
        <begin position="124"/>
        <end position="154"/>
    </location>
</feature>
<evidence type="ECO:0000256" key="4">
    <source>
        <dbReference type="ARBA" id="ARBA00023136"/>
    </source>
</evidence>
<evidence type="ECO:0000256" key="3">
    <source>
        <dbReference type="ARBA" id="ARBA00022989"/>
    </source>
</evidence>
<reference evidence="6" key="1">
    <citation type="submission" date="2018-10" db="EMBL/GenBank/DDBJ databases">
        <title>Iterative Subtractive Binning of Freshwater Chronoseries Metagenomes Recovers Nearly Complete Genomes from over Four Hundred Novel Species.</title>
        <authorList>
            <person name="Rodriguez-R L.M."/>
            <person name="Tsementzi D."/>
            <person name="Luo C."/>
            <person name="Konstantinidis K.T."/>
        </authorList>
    </citation>
    <scope>NUCLEOTIDE SEQUENCE</scope>
    <source>
        <strain evidence="6">WB7_6_001</strain>
        <strain evidence="7">WB8_1A_003</strain>
    </source>
</reference>
<comment type="similarity">
    <text evidence="5">Belongs to the 4-toluene sulfonate uptake permease (TSUP) (TC 2.A.102) family.</text>
</comment>
<feature type="transmembrane region" description="Helical" evidence="5">
    <location>
        <begin position="166"/>
        <end position="186"/>
    </location>
</feature>
<dbReference type="InterPro" id="IPR002781">
    <property type="entry name" value="TM_pro_TauE-like"/>
</dbReference>
<evidence type="ECO:0000256" key="5">
    <source>
        <dbReference type="RuleBase" id="RU363041"/>
    </source>
</evidence>
<proteinExistence type="inferred from homology"/>
<dbReference type="InterPro" id="IPR051598">
    <property type="entry name" value="TSUP/Inactive_protease-like"/>
</dbReference>
<evidence type="ECO:0000313" key="8">
    <source>
        <dbReference type="Proteomes" id="UP000713222"/>
    </source>
</evidence>
<feature type="transmembrane region" description="Helical" evidence="5">
    <location>
        <begin position="198"/>
        <end position="217"/>
    </location>
</feature>
<accession>A0A964V2T0</accession>
<name>A0A964V2T0_9PROT</name>
<evidence type="ECO:0000256" key="2">
    <source>
        <dbReference type="ARBA" id="ARBA00022692"/>
    </source>
</evidence>
<keyword evidence="2 5" id="KW-0812">Transmembrane</keyword>
<sequence>MLSIIFFLVAAIYASVGFAGGTSYLALLTIYDVEYLLIPIIALACNIIVASGNCFNYIRAGNLDIKFLTPYFLGSIPLAYIGGKFQITKDFFQILLFFCLTISSLLLLIQARQYKLTNQIIKKIPFFVAVLIGAIIGLVSGIVGIGGGIILSPILFNLKAAQPNKIVMAASLFILINSIAGFLGQIQKFNNISQLQPYLYLPLAVLLGGQLGNFLNIKILKSHILALLTSLLVLIVAVRLGLKIFF</sequence>
<organism evidence="6 8">
    <name type="scientific">Candidatus Fonsibacter lacus</name>
    <dbReference type="NCBI Taxonomy" id="2576439"/>
    <lineage>
        <taxon>Bacteria</taxon>
        <taxon>Pseudomonadati</taxon>
        <taxon>Pseudomonadota</taxon>
        <taxon>Alphaproteobacteria</taxon>
        <taxon>Candidatus Pelagibacterales</taxon>
        <taxon>Candidatus Pelagibacterales incertae sedis</taxon>
        <taxon>Candidatus Fonsibacter</taxon>
    </lineage>
</organism>
<dbReference type="EMBL" id="RGET01000036">
    <property type="protein sequence ID" value="NBN88016.1"/>
    <property type="molecule type" value="Genomic_DNA"/>
</dbReference>
<feature type="transmembrane region" description="Helical" evidence="5">
    <location>
        <begin position="223"/>
        <end position="242"/>
    </location>
</feature>
<protein>
    <recommendedName>
        <fullName evidence="5">Probable membrane transporter protein</fullName>
    </recommendedName>
</protein>
<gene>
    <name evidence="6" type="ORF">EBV32_02865</name>
    <name evidence="7" type="ORF">EBX29_00505</name>
</gene>
<dbReference type="Pfam" id="PF01925">
    <property type="entry name" value="TauE"/>
    <property type="match status" value="1"/>
</dbReference>
<dbReference type="GO" id="GO:0005886">
    <property type="term" value="C:plasma membrane"/>
    <property type="evidence" value="ECO:0007669"/>
    <property type="project" value="UniProtKB-SubCell"/>
</dbReference>
<dbReference type="Proteomes" id="UP000699985">
    <property type="component" value="Unassembled WGS sequence"/>
</dbReference>
<comment type="subcellular location">
    <subcellularLocation>
        <location evidence="5">Cell membrane</location>
        <topology evidence="5">Multi-pass membrane protein</topology>
    </subcellularLocation>
    <subcellularLocation>
        <location evidence="1">Membrane</location>
        <topology evidence="1">Multi-pass membrane protein</topology>
    </subcellularLocation>
</comment>
<evidence type="ECO:0000313" key="6">
    <source>
        <dbReference type="EMBL" id="NBN88016.1"/>
    </source>
</evidence>
<dbReference type="Proteomes" id="UP000713222">
    <property type="component" value="Unassembled WGS sequence"/>
</dbReference>
<evidence type="ECO:0000313" key="7">
    <source>
        <dbReference type="EMBL" id="NCU50255.1"/>
    </source>
</evidence>
<dbReference type="EMBL" id="RGMI01000008">
    <property type="protein sequence ID" value="NCU50255.1"/>
    <property type="molecule type" value="Genomic_DNA"/>
</dbReference>
<dbReference type="PANTHER" id="PTHR43701:SF5">
    <property type="entry name" value="MEMBRANE TRANSPORTER PROTEIN-RELATED"/>
    <property type="match status" value="1"/>
</dbReference>
<feature type="transmembrane region" description="Helical" evidence="5">
    <location>
        <begin position="91"/>
        <end position="112"/>
    </location>
</feature>
<keyword evidence="3 5" id="KW-1133">Transmembrane helix</keyword>
<feature type="transmembrane region" description="Helical" evidence="5">
    <location>
        <begin position="35"/>
        <end position="55"/>
    </location>
</feature>
<keyword evidence="4 5" id="KW-0472">Membrane</keyword>
<keyword evidence="5" id="KW-1003">Cell membrane</keyword>
<dbReference type="AlphaFoldDB" id="A0A964V2T0"/>
<feature type="transmembrane region" description="Helical" evidence="5">
    <location>
        <begin position="67"/>
        <end position="85"/>
    </location>
</feature>
<comment type="caution">
    <text evidence="6">The sequence shown here is derived from an EMBL/GenBank/DDBJ whole genome shotgun (WGS) entry which is preliminary data.</text>
</comment>
<dbReference type="PANTHER" id="PTHR43701">
    <property type="entry name" value="MEMBRANE TRANSPORTER PROTEIN MJ0441-RELATED"/>
    <property type="match status" value="1"/>
</dbReference>
<evidence type="ECO:0000256" key="1">
    <source>
        <dbReference type="ARBA" id="ARBA00004141"/>
    </source>
</evidence>